<dbReference type="GO" id="GO:0003677">
    <property type="term" value="F:DNA binding"/>
    <property type="evidence" value="ECO:0007669"/>
    <property type="project" value="InterPro"/>
</dbReference>
<dbReference type="InterPro" id="IPR001387">
    <property type="entry name" value="Cro/C1-type_HTH"/>
</dbReference>
<reference evidence="2 3" key="1">
    <citation type="submission" date="2017-12" db="EMBL/GenBank/DDBJ databases">
        <title>Phylogenetic diversity of female urinary microbiome.</title>
        <authorList>
            <person name="Thomas-White K."/>
            <person name="Wolfe A.J."/>
        </authorList>
    </citation>
    <scope>NUCLEOTIDE SEQUENCE [LARGE SCALE GENOMIC DNA]</scope>
    <source>
        <strain evidence="2 3">UMB0426</strain>
    </source>
</reference>
<evidence type="ECO:0000313" key="2">
    <source>
        <dbReference type="EMBL" id="PKY70140.1"/>
    </source>
</evidence>
<name>A0A2I1IG85_9MICO</name>
<sequence>MKTSALSIKLDYTNLWKLLIDKQRNKEDLKREAGVSAASIARLNKGENVTTDTLLRICQYLDCGLPEICEILPVDSPNESSGTEAN</sequence>
<dbReference type="EMBL" id="PKGO01000006">
    <property type="protein sequence ID" value="PKY70140.1"/>
    <property type="molecule type" value="Genomic_DNA"/>
</dbReference>
<dbReference type="RefSeq" id="WP_101672545.1">
    <property type="nucleotide sequence ID" value="NZ_PKGO01000006.1"/>
</dbReference>
<dbReference type="CDD" id="cd00093">
    <property type="entry name" value="HTH_XRE"/>
    <property type="match status" value="1"/>
</dbReference>
<dbReference type="Gene3D" id="1.10.260.40">
    <property type="entry name" value="lambda repressor-like DNA-binding domains"/>
    <property type="match status" value="1"/>
</dbReference>
<dbReference type="InterPro" id="IPR010982">
    <property type="entry name" value="Lambda_DNA-bd_dom_sf"/>
</dbReference>
<accession>A0A2I1IG85</accession>
<dbReference type="Pfam" id="PF13443">
    <property type="entry name" value="HTH_26"/>
    <property type="match status" value="1"/>
</dbReference>
<protein>
    <submittedName>
        <fullName evidence="2">Cro/Cl family transcriptional regulator</fullName>
    </submittedName>
</protein>
<evidence type="ECO:0000313" key="3">
    <source>
        <dbReference type="Proteomes" id="UP000242755"/>
    </source>
</evidence>
<evidence type="ECO:0000259" key="1">
    <source>
        <dbReference type="PROSITE" id="PS50943"/>
    </source>
</evidence>
<dbReference type="SUPFAM" id="SSF47413">
    <property type="entry name" value="lambda repressor-like DNA-binding domains"/>
    <property type="match status" value="1"/>
</dbReference>
<dbReference type="Proteomes" id="UP000242755">
    <property type="component" value="Unassembled WGS sequence"/>
</dbReference>
<dbReference type="AlphaFoldDB" id="A0A2I1IG85"/>
<proteinExistence type="predicted"/>
<gene>
    <name evidence="2" type="ORF">CYJ40_07085</name>
</gene>
<dbReference type="PROSITE" id="PS50943">
    <property type="entry name" value="HTH_CROC1"/>
    <property type="match status" value="1"/>
</dbReference>
<organism evidence="2 3">
    <name type="scientific">Brevibacterium ravenspurgense</name>
    <dbReference type="NCBI Taxonomy" id="479117"/>
    <lineage>
        <taxon>Bacteria</taxon>
        <taxon>Bacillati</taxon>
        <taxon>Actinomycetota</taxon>
        <taxon>Actinomycetes</taxon>
        <taxon>Micrococcales</taxon>
        <taxon>Brevibacteriaceae</taxon>
        <taxon>Brevibacterium</taxon>
    </lineage>
</organism>
<feature type="domain" description="HTH cro/C1-type" evidence="1">
    <location>
        <begin position="31"/>
        <end position="68"/>
    </location>
</feature>
<comment type="caution">
    <text evidence="2">The sequence shown here is derived from an EMBL/GenBank/DDBJ whole genome shotgun (WGS) entry which is preliminary data.</text>
</comment>